<evidence type="ECO:0000256" key="6">
    <source>
        <dbReference type="ARBA" id="ARBA00023139"/>
    </source>
</evidence>
<dbReference type="InterPro" id="IPR046953">
    <property type="entry name" value="Spore_GerAC-like_C"/>
</dbReference>
<evidence type="ECO:0000313" key="11">
    <source>
        <dbReference type="EMBL" id="MBD0381917.1"/>
    </source>
</evidence>
<dbReference type="GO" id="GO:0016020">
    <property type="term" value="C:membrane"/>
    <property type="evidence" value="ECO:0007669"/>
    <property type="project" value="UniProtKB-SubCell"/>
</dbReference>
<keyword evidence="5 8" id="KW-0472">Membrane</keyword>
<gene>
    <name evidence="11" type="ORF">ICC18_17475</name>
</gene>
<evidence type="ECO:0000256" key="8">
    <source>
        <dbReference type="SAM" id="Phobius"/>
    </source>
</evidence>
<sequence length="421" mass="47525">MDAHVPQVAPTKTEKQVIKMYGRIRNVVAIVILIGIPIPLSGCWDQREINQLAIINMLGVNKIPGQPTLELYYQSINPSGVAAKQGGGPSSPVYTYKVTGSSAHASFTYEVSDILPRQLFPDHYQAIIISETFARYGISRLLNSYELQSNRRANVELVVTDSPMNKVMNTYIPFEKIPGKSLTSIINIQSKTSARAVKNSRFKDLIEKVDSSKATVVNFIRLNANKSDNTTKNLEKIDAYQRSFVLNGGAVFLRDRMVGKISINDITWYSYLTENAESFLQHLTIDRFPMEVEVGKSKVKKKLIISDGIPIYTFQITSDLRLRSDNTAEEMRTDKVNRIESAFNAIAEKEAGDFIKRATEKGWDLLGIHDQIAYQRSKEWKTALDKDSELWKKTRFVIHVKAVMSTGGTLMRPYISDIKEE</sequence>
<evidence type="ECO:0000256" key="4">
    <source>
        <dbReference type="ARBA" id="ARBA00022729"/>
    </source>
</evidence>
<dbReference type="Proteomes" id="UP000650466">
    <property type="component" value="Unassembled WGS sequence"/>
</dbReference>
<feature type="transmembrane region" description="Helical" evidence="8">
    <location>
        <begin position="24"/>
        <end position="42"/>
    </location>
</feature>
<dbReference type="NCBIfam" id="TIGR02887">
    <property type="entry name" value="spore_ger_x_C"/>
    <property type="match status" value="1"/>
</dbReference>
<evidence type="ECO:0000313" key="12">
    <source>
        <dbReference type="Proteomes" id="UP000650466"/>
    </source>
</evidence>
<evidence type="ECO:0000256" key="3">
    <source>
        <dbReference type="ARBA" id="ARBA00022544"/>
    </source>
</evidence>
<keyword evidence="6" id="KW-0564">Palmitate</keyword>
<reference evidence="11" key="1">
    <citation type="submission" date="2020-09" db="EMBL/GenBank/DDBJ databases">
        <title>Draft Genome Sequence of Paenibacillus sp. WST5.</title>
        <authorList>
            <person name="Bao Z."/>
        </authorList>
    </citation>
    <scope>NUCLEOTIDE SEQUENCE</scope>
    <source>
        <strain evidence="11">WST5</strain>
    </source>
</reference>
<comment type="caution">
    <text evidence="11">The sequence shown here is derived from an EMBL/GenBank/DDBJ whole genome shotgun (WGS) entry which is preliminary data.</text>
</comment>
<evidence type="ECO:0000259" key="10">
    <source>
        <dbReference type="Pfam" id="PF25198"/>
    </source>
</evidence>
<comment type="similarity">
    <text evidence="2">Belongs to the GerABKC lipoprotein family.</text>
</comment>
<evidence type="ECO:0000259" key="9">
    <source>
        <dbReference type="Pfam" id="PF05504"/>
    </source>
</evidence>
<dbReference type="EMBL" id="JACVVD010000005">
    <property type="protein sequence ID" value="MBD0381917.1"/>
    <property type="molecule type" value="Genomic_DNA"/>
</dbReference>
<comment type="subcellular location">
    <subcellularLocation>
        <location evidence="1">Membrane</location>
        <topology evidence="1">Lipid-anchor</topology>
    </subcellularLocation>
</comment>
<keyword evidence="12" id="KW-1185">Reference proteome</keyword>
<evidence type="ECO:0000256" key="7">
    <source>
        <dbReference type="ARBA" id="ARBA00023288"/>
    </source>
</evidence>
<name>A0A926KQ01_9BACL</name>
<dbReference type="Gene3D" id="3.30.300.210">
    <property type="entry name" value="Nutrient germinant receptor protein C, domain 3"/>
    <property type="match status" value="1"/>
</dbReference>
<dbReference type="PANTHER" id="PTHR35789:SF1">
    <property type="entry name" value="SPORE GERMINATION PROTEIN B3"/>
    <property type="match status" value="1"/>
</dbReference>
<dbReference type="PANTHER" id="PTHR35789">
    <property type="entry name" value="SPORE GERMINATION PROTEIN B3"/>
    <property type="match status" value="1"/>
</dbReference>
<keyword evidence="8" id="KW-1133">Transmembrane helix</keyword>
<dbReference type="InterPro" id="IPR008844">
    <property type="entry name" value="Spore_GerAC-like"/>
</dbReference>
<keyword evidence="7" id="KW-0449">Lipoprotein</keyword>
<dbReference type="Pfam" id="PF05504">
    <property type="entry name" value="Spore_GerAC"/>
    <property type="match status" value="1"/>
</dbReference>
<dbReference type="InterPro" id="IPR057336">
    <property type="entry name" value="GerAC_N"/>
</dbReference>
<dbReference type="InterPro" id="IPR038501">
    <property type="entry name" value="Spore_GerAC_C_sf"/>
</dbReference>
<feature type="domain" description="Spore germination GerAC-like C-terminal" evidence="9">
    <location>
        <begin position="247"/>
        <end position="402"/>
    </location>
</feature>
<accession>A0A926KQ01</accession>
<dbReference type="Pfam" id="PF25198">
    <property type="entry name" value="Spore_GerAC_N"/>
    <property type="match status" value="1"/>
</dbReference>
<protein>
    <submittedName>
        <fullName evidence="11">Ger(X)C family spore germination protein</fullName>
    </submittedName>
</protein>
<dbReference type="GO" id="GO:0009847">
    <property type="term" value="P:spore germination"/>
    <property type="evidence" value="ECO:0007669"/>
    <property type="project" value="InterPro"/>
</dbReference>
<keyword evidence="8" id="KW-0812">Transmembrane</keyword>
<proteinExistence type="inferred from homology"/>
<dbReference type="AlphaFoldDB" id="A0A926KQ01"/>
<organism evidence="11 12">
    <name type="scientific">Paenibacillus sedimenti</name>
    <dbReference type="NCBI Taxonomy" id="2770274"/>
    <lineage>
        <taxon>Bacteria</taxon>
        <taxon>Bacillati</taxon>
        <taxon>Bacillota</taxon>
        <taxon>Bacilli</taxon>
        <taxon>Bacillales</taxon>
        <taxon>Paenibacillaceae</taxon>
        <taxon>Paenibacillus</taxon>
    </lineage>
</organism>
<evidence type="ECO:0000256" key="2">
    <source>
        <dbReference type="ARBA" id="ARBA00007886"/>
    </source>
</evidence>
<feature type="domain" description="Spore germination protein N-terminal" evidence="10">
    <location>
        <begin position="45"/>
        <end position="220"/>
    </location>
</feature>
<evidence type="ECO:0000256" key="1">
    <source>
        <dbReference type="ARBA" id="ARBA00004635"/>
    </source>
</evidence>
<keyword evidence="4" id="KW-0732">Signal</keyword>
<evidence type="ECO:0000256" key="5">
    <source>
        <dbReference type="ARBA" id="ARBA00023136"/>
    </source>
</evidence>
<keyword evidence="3" id="KW-0309">Germination</keyword>